<proteinExistence type="predicted"/>
<accession>A0AAD9PXI0</accession>
<dbReference type="PROSITE" id="PS00036">
    <property type="entry name" value="BZIP_BASIC"/>
    <property type="match status" value="1"/>
</dbReference>
<dbReference type="CDD" id="cd14706">
    <property type="entry name" value="bZIP_CREBZF"/>
    <property type="match status" value="1"/>
</dbReference>
<name>A0AAD9PXI0_ACRCE</name>
<evidence type="ECO:0000259" key="3">
    <source>
        <dbReference type="PROSITE" id="PS50217"/>
    </source>
</evidence>
<dbReference type="GO" id="GO:0003700">
    <property type="term" value="F:DNA-binding transcription factor activity"/>
    <property type="evidence" value="ECO:0007669"/>
    <property type="project" value="InterPro"/>
</dbReference>
<dbReference type="SUPFAM" id="SSF57959">
    <property type="entry name" value="Leucine zipper domain"/>
    <property type="match status" value="1"/>
</dbReference>
<feature type="compositionally biased region" description="Basic and acidic residues" evidence="2">
    <location>
        <begin position="254"/>
        <end position="264"/>
    </location>
</feature>
<dbReference type="PROSITE" id="PS50217">
    <property type="entry name" value="BZIP"/>
    <property type="match status" value="1"/>
</dbReference>
<keyword evidence="1" id="KW-0175">Coiled coil</keyword>
<feature type="coiled-coil region" evidence="1">
    <location>
        <begin position="173"/>
        <end position="200"/>
    </location>
</feature>
<dbReference type="AlphaFoldDB" id="A0AAD9PXI0"/>
<organism evidence="4 5">
    <name type="scientific">Acropora cervicornis</name>
    <name type="common">Staghorn coral</name>
    <dbReference type="NCBI Taxonomy" id="6130"/>
    <lineage>
        <taxon>Eukaryota</taxon>
        <taxon>Metazoa</taxon>
        <taxon>Cnidaria</taxon>
        <taxon>Anthozoa</taxon>
        <taxon>Hexacorallia</taxon>
        <taxon>Scleractinia</taxon>
        <taxon>Astrocoeniina</taxon>
        <taxon>Acroporidae</taxon>
        <taxon>Acropora</taxon>
    </lineage>
</organism>
<dbReference type="Pfam" id="PF00170">
    <property type="entry name" value="bZIP_1"/>
    <property type="match status" value="1"/>
</dbReference>
<comment type="caution">
    <text evidence="4">The sequence shown here is derived from an EMBL/GenBank/DDBJ whole genome shotgun (WGS) entry which is preliminary data.</text>
</comment>
<gene>
    <name evidence="4" type="ORF">P5673_028844</name>
</gene>
<dbReference type="Gene3D" id="1.20.5.170">
    <property type="match status" value="1"/>
</dbReference>
<evidence type="ECO:0000256" key="1">
    <source>
        <dbReference type="SAM" id="Coils"/>
    </source>
</evidence>
<dbReference type="SMART" id="SM00338">
    <property type="entry name" value="BRLZ"/>
    <property type="match status" value="1"/>
</dbReference>
<keyword evidence="5" id="KW-1185">Reference proteome</keyword>
<feature type="region of interest" description="Disordered" evidence="2">
    <location>
        <begin position="120"/>
        <end position="156"/>
    </location>
</feature>
<evidence type="ECO:0000313" key="4">
    <source>
        <dbReference type="EMBL" id="KAK2550480.1"/>
    </source>
</evidence>
<reference evidence="4" key="1">
    <citation type="journal article" date="2023" name="G3 (Bethesda)">
        <title>Whole genome assembly and annotation of the endangered Caribbean coral Acropora cervicornis.</title>
        <authorList>
            <person name="Selwyn J.D."/>
            <person name="Vollmer S.V."/>
        </authorList>
    </citation>
    <scope>NUCLEOTIDE SEQUENCE</scope>
    <source>
        <strain evidence="4">K2</strain>
    </source>
</reference>
<sequence length="325" mass="35900">MSVFLDHNYCSMVPPEDVKNDNIFVETGEKSIKIDAFSEEERLSVKDDICVDFTNSDAILSSLSPAHSTDSGVEPGMEDFWTKFSRSNPWSDDLDFGLCDDDLTDLEALLSENFATNKLSVGEESHPKRSSTVPSTQTSISMRKGKPILGQGEDDPALIDRNRKNAIAARENRQKKKKYVEGLENEVGKLKDENKTLKTRNESMSNMILKLSDEVKYLRSVLANESTISLLLKSVAATPGISLTSSLVQSSAGNKKETAMEKKKSQYITRSRKRHSVEEQSSNVVEPSPSKKACRSNPGGVCLHVNSGKVSLELCARCEKKALQS</sequence>
<feature type="compositionally biased region" description="Polar residues" evidence="2">
    <location>
        <begin position="130"/>
        <end position="141"/>
    </location>
</feature>
<feature type="region of interest" description="Disordered" evidence="2">
    <location>
        <begin position="254"/>
        <end position="297"/>
    </location>
</feature>
<evidence type="ECO:0000313" key="5">
    <source>
        <dbReference type="Proteomes" id="UP001249851"/>
    </source>
</evidence>
<dbReference type="EMBL" id="JARQWQ010000110">
    <property type="protein sequence ID" value="KAK2550480.1"/>
    <property type="molecule type" value="Genomic_DNA"/>
</dbReference>
<reference evidence="4" key="2">
    <citation type="journal article" date="2023" name="Science">
        <title>Genomic signatures of disease resistance in endangered staghorn corals.</title>
        <authorList>
            <person name="Vollmer S.V."/>
            <person name="Selwyn J.D."/>
            <person name="Despard B.A."/>
            <person name="Roesel C.L."/>
        </authorList>
    </citation>
    <scope>NUCLEOTIDE SEQUENCE</scope>
    <source>
        <strain evidence="4">K2</strain>
    </source>
</reference>
<feature type="domain" description="BZIP" evidence="3">
    <location>
        <begin position="155"/>
        <end position="218"/>
    </location>
</feature>
<dbReference type="InterPro" id="IPR004827">
    <property type="entry name" value="bZIP"/>
</dbReference>
<dbReference type="InterPro" id="IPR046347">
    <property type="entry name" value="bZIP_sf"/>
</dbReference>
<protein>
    <submittedName>
        <fullName evidence="4">CREB/ATF bZIP transcription factor</fullName>
    </submittedName>
</protein>
<dbReference type="Proteomes" id="UP001249851">
    <property type="component" value="Unassembled WGS sequence"/>
</dbReference>
<evidence type="ECO:0000256" key="2">
    <source>
        <dbReference type="SAM" id="MobiDB-lite"/>
    </source>
</evidence>